<evidence type="ECO:0000313" key="2">
    <source>
        <dbReference type="EMBL" id="QNE07824.1"/>
    </source>
</evidence>
<sequence length="338" mass="36423">MVAQTGNVVDRRQIAATIAPIILIALAGVAVRTPLAAAYPLAALLLFLWIVADTLMLALIARSSGKPGSRAVLGALAGASFTVWLGSPPVIRGVLLETPILAQMMVAIVLGHVAWATVRASRAINGGGGDRKERLVSAASELFPPALIRLAAAELTVLHMALFRWGGPADVPANARAFAYHKHLTPMCATLLILSAIEIAVYHLLVGHWSRTATLVMFVLSDVGFVYLVGLIKSFRFRPVLLTPEGVRVRAGFLIDQLVPLDAIVAVEGGFTGEEVRDPATLNAALLAWPNIMLRLNRPLDRRSLLKTRSPAVRVAFRLDDPELFMRLLAWRLGQRPS</sequence>
<accession>A0A7G6W1F9</accession>
<dbReference type="AlphaFoldDB" id="A0A7G6W1F9"/>
<feature type="transmembrane region" description="Helical" evidence="1">
    <location>
        <begin position="12"/>
        <end position="31"/>
    </location>
</feature>
<keyword evidence="1" id="KW-0472">Membrane</keyword>
<proteinExistence type="predicted"/>
<evidence type="ECO:0000256" key="1">
    <source>
        <dbReference type="SAM" id="Phobius"/>
    </source>
</evidence>
<keyword evidence="1" id="KW-1133">Transmembrane helix</keyword>
<feature type="transmembrane region" description="Helical" evidence="1">
    <location>
        <begin position="212"/>
        <end position="232"/>
    </location>
</feature>
<reference evidence="2 3" key="1">
    <citation type="submission" date="2020-08" db="EMBL/GenBank/DDBJ databases">
        <authorList>
            <person name="Liu G."/>
            <person name="Sun C."/>
        </authorList>
    </citation>
    <scope>NUCLEOTIDE SEQUENCE [LARGE SCALE GENOMIC DNA]</scope>
    <source>
        <strain evidence="2 3">OT19</strain>
        <plasmid evidence="2 3">plas2</plasmid>
    </source>
</reference>
<feature type="transmembrane region" description="Helical" evidence="1">
    <location>
        <begin position="100"/>
        <end position="118"/>
    </location>
</feature>
<keyword evidence="1" id="KW-0812">Transmembrane</keyword>
<feature type="transmembrane region" description="Helical" evidence="1">
    <location>
        <begin position="71"/>
        <end position="88"/>
    </location>
</feature>
<evidence type="ECO:0000313" key="3">
    <source>
        <dbReference type="Proteomes" id="UP000515297"/>
    </source>
</evidence>
<dbReference type="Proteomes" id="UP000515297">
    <property type="component" value="Plasmid plas2"/>
</dbReference>
<name>A0A7G6W1F9_9SPHN</name>
<feature type="transmembrane region" description="Helical" evidence="1">
    <location>
        <begin position="184"/>
        <end position="206"/>
    </location>
</feature>
<dbReference type="EMBL" id="CP060054">
    <property type="protein sequence ID" value="QNE07824.1"/>
    <property type="molecule type" value="Genomic_DNA"/>
</dbReference>
<protein>
    <submittedName>
        <fullName evidence="2">Uncharacterized protein</fullName>
    </submittedName>
</protein>
<feature type="transmembrane region" description="Helical" evidence="1">
    <location>
        <begin position="37"/>
        <end position="59"/>
    </location>
</feature>
<gene>
    <name evidence="2" type="ORF">H4O24_19965</name>
</gene>
<keyword evidence="2" id="KW-0614">Plasmid</keyword>
<geneLocation type="plasmid" evidence="2 3">
    <name>plas2</name>
</geneLocation>
<organism evidence="2 3">
    <name type="scientific">Croceicoccus marinus</name>
    <dbReference type="NCBI Taxonomy" id="450378"/>
    <lineage>
        <taxon>Bacteria</taxon>
        <taxon>Pseudomonadati</taxon>
        <taxon>Pseudomonadota</taxon>
        <taxon>Alphaproteobacteria</taxon>
        <taxon>Sphingomonadales</taxon>
        <taxon>Erythrobacteraceae</taxon>
        <taxon>Croceicoccus</taxon>
    </lineage>
</organism>